<protein>
    <submittedName>
        <fullName evidence="1">Type I-E CRISPR-associated protein Cse1/CasA</fullName>
    </submittedName>
</protein>
<dbReference type="Pfam" id="PF09481">
    <property type="entry name" value="CRISPR_Cse1"/>
    <property type="match status" value="1"/>
</dbReference>
<dbReference type="InterPro" id="IPR013381">
    <property type="entry name" value="CRISPR-assoc_prot_Cse1"/>
</dbReference>
<reference evidence="1" key="1">
    <citation type="submission" date="2020-10" db="EMBL/GenBank/DDBJ databases">
        <authorList>
            <person name="Gilroy R."/>
        </authorList>
    </citation>
    <scope>NUCLEOTIDE SEQUENCE</scope>
    <source>
        <strain evidence="1">ChiGjej1B1-2707</strain>
    </source>
</reference>
<organism evidence="1 2">
    <name type="scientific">Candidatus Aveggerthella stercoripullorum</name>
    <dbReference type="NCBI Taxonomy" id="2840688"/>
    <lineage>
        <taxon>Bacteria</taxon>
        <taxon>Bacillati</taxon>
        <taxon>Actinomycetota</taxon>
        <taxon>Coriobacteriia</taxon>
        <taxon>Eggerthellales</taxon>
        <taxon>Eggerthellaceae</taxon>
        <taxon>Eggerthellaceae incertae sedis</taxon>
        <taxon>Candidatus Aveggerthella</taxon>
    </lineage>
</organism>
<evidence type="ECO:0000313" key="2">
    <source>
        <dbReference type="Proteomes" id="UP000824261"/>
    </source>
</evidence>
<comment type="caution">
    <text evidence="1">The sequence shown here is derived from an EMBL/GenBank/DDBJ whole genome shotgun (WGS) entry which is preliminary data.</text>
</comment>
<dbReference type="AlphaFoldDB" id="A0A9D1D4I5"/>
<dbReference type="Proteomes" id="UP000824261">
    <property type="component" value="Unassembled WGS sequence"/>
</dbReference>
<accession>A0A9D1D4I5</accession>
<proteinExistence type="predicted"/>
<name>A0A9D1D4I5_9ACTN</name>
<dbReference type="NCBIfam" id="TIGR02547">
    <property type="entry name" value="casA_cse1"/>
    <property type="match status" value="1"/>
</dbReference>
<evidence type="ECO:0000313" key="1">
    <source>
        <dbReference type="EMBL" id="HIR01577.1"/>
    </source>
</evidence>
<sequence>MDDAIVDKRYSLVDEPWITVVYTDGTVRNVSLMTLFRDAPAIREITGEMPQMYFTTLRLALAILYRAYEFPVLTKERLIEEWVAIWNQGTFDLDIVEGYLEDCRDGFDLLSFDRPFYQAAGLEYVGKECDPISELMPDIPKPDKFLFAMRSPKSVQELSLDEAARYIVLAQAYDIAGIKSPVQGSTHVSGGKVYAPKGAVGTGWCGAIGGVFLEGENLFQTLLLNWALWDTARSGGPLAEREGDVPPWELPSPGSDLSEVDPAGPVKALTWQSRRIRLVFDESRQKAVGVISSYGDVTTAVDKQYCEIMTAWRESEAQRKRLGTVHVPWMPQQHDASKALWRGLAPMLSSGSVLGAGKDLRPGVIVWAQGLLDSRAISPDRPLSLHAQGMAYGTQSSVFEDAIDDRIDLCALLFRDDSQAVFSVLEVVSQADAAVSELVKFVRSMELAAGDKRRSGSFDDDVRERAYDALDQLFRERIFHFTTEVDPFDYCNVWRSDVRACLWALACSYVDEAGRSLFAEHDGMTSGRALHYFRAGLSRALGSAGVDAHSNGSEDTSE</sequence>
<dbReference type="EMBL" id="DVGB01000059">
    <property type="protein sequence ID" value="HIR01577.1"/>
    <property type="molecule type" value="Genomic_DNA"/>
</dbReference>
<reference evidence="1" key="2">
    <citation type="journal article" date="2021" name="PeerJ">
        <title>Extensive microbial diversity within the chicken gut microbiome revealed by metagenomics and culture.</title>
        <authorList>
            <person name="Gilroy R."/>
            <person name="Ravi A."/>
            <person name="Getino M."/>
            <person name="Pursley I."/>
            <person name="Horton D.L."/>
            <person name="Alikhan N.F."/>
            <person name="Baker D."/>
            <person name="Gharbi K."/>
            <person name="Hall N."/>
            <person name="Watson M."/>
            <person name="Adriaenssens E.M."/>
            <person name="Foster-Nyarko E."/>
            <person name="Jarju S."/>
            <person name="Secka A."/>
            <person name="Antonio M."/>
            <person name="Oren A."/>
            <person name="Chaudhuri R.R."/>
            <person name="La Ragione R."/>
            <person name="Hildebrand F."/>
            <person name="Pallen M.J."/>
        </authorList>
    </citation>
    <scope>NUCLEOTIDE SEQUENCE</scope>
    <source>
        <strain evidence="1">ChiGjej1B1-2707</strain>
    </source>
</reference>
<gene>
    <name evidence="1" type="primary">casA</name>
    <name evidence="1" type="ORF">IAA69_04865</name>
</gene>
<dbReference type="Gene3D" id="1.10.132.100">
    <property type="match status" value="1"/>
</dbReference>